<protein>
    <submittedName>
        <fullName evidence="5">Beta-propeller domain-containing protein</fullName>
    </submittedName>
</protein>
<name>A0ABV9DN44_9BACI</name>
<dbReference type="EMBL" id="JBHSFU010000007">
    <property type="protein sequence ID" value="MFC4559249.1"/>
    <property type="molecule type" value="Genomic_DNA"/>
</dbReference>
<dbReference type="Gene3D" id="2.60.40.1220">
    <property type="match status" value="1"/>
</dbReference>
<dbReference type="Pfam" id="PF13205">
    <property type="entry name" value="Big_5"/>
    <property type="match status" value="1"/>
</dbReference>
<evidence type="ECO:0000256" key="3">
    <source>
        <dbReference type="SAM" id="SignalP"/>
    </source>
</evidence>
<feature type="region of interest" description="Disordered" evidence="2">
    <location>
        <begin position="151"/>
        <end position="189"/>
    </location>
</feature>
<evidence type="ECO:0000256" key="1">
    <source>
        <dbReference type="ARBA" id="ARBA00022729"/>
    </source>
</evidence>
<feature type="signal peptide" evidence="3">
    <location>
        <begin position="1"/>
        <end position="21"/>
    </location>
</feature>
<accession>A0ABV9DN44</accession>
<evidence type="ECO:0000313" key="5">
    <source>
        <dbReference type="EMBL" id="MFC4559249.1"/>
    </source>
</evidence>
<feature type="domain" description="SbsA Ig-like" evidence="4">
    <location>
        <begin position="32"/>
        <end position="126"/>
    </location>
</feature>
<feature type="compositionally biased region" description="Polar residues" evidence="2">
    <location>
        <begin position="151"/>
        <end position="165"/>
    </location>
</feature>
<gene>
    <name evidence="5" type="ORF">ACFO3D_13705</name>
</gene>
<reference evidence="6" key="1">
    <citation type="journal article" date="2019" name="Int. J. Syst. Evol. Microbiol.">
        <title>The Global Catalogue of Microorganisms (GCM) 10K type strain sequencing project: providing services to taxonomists for standard genome sequencing and annotation.</title>
        <authorList>
            <consortium name="The Broad Institute Genomics Platform"/>
            <consortium name="The Broad Institute Genome Sequencing Center for Infectious Disease"/>
            <person name="Wu L."/>
            <person name="Ma J."/>
        </authorList>
    </citation>
    <scope>NUCLEOTIDE SEQUENCE [LARGE SCALE GENOMIC DNA]</scope>
    <source>
        <strain evidence="6">CGMCC 4.7426</strain>
    </source>
</reference>
<sequence length="746" mass="84289">MKKTYWLIIAAGLLVISAAAAFFLSNETTATIPSKSSYAPSFKDWTIHFSEKMNPDTFTEKTVRVENRDGEQIDVTLDWNEEQTILTLRAPEKGYTLNQSYKITVSNNVETASGQQLKKDFSHSFTAVAELPNIKDKEQLVTLLSERMEQRQQMFTEQSEGTAESSDGDAAMDTASSSNEQKSSKTNVQVNGIDEGDIIKTDGKYVYFSRESDVVITSAEGNNSSVLSTISYENFHPAEIYLHKDLLVMIGHTSKPIREPRIADEPGSAEKTSLPVHSTQTTALIYDVSDRNNPKKVREVSFEGSLNSSRLMDGQLYLIANQHPPYHILRDDSQNTLKKTELRPYIFDTVEGTKGRPLDFDSMFFFPESQEESFLMLGSIDLDNLKKRANIQAYLGASNQIYMSENHLYIAVHQYNYKKRDTNGAADIAIAMPPANTEISQFKIDKGKITFNASTVVPGSLINQFAMDERDGIFRVATTKGNMWRGEEPSTNNLYTFDMQMNPVGSLEGLAENERIYSVRFMDNVAYMVTFRQVDPLFVIDLKDPAKPTVLGKLKIPGFSNYLHPLDENHVIGFGQNTKLVESKHSKEPQVRMDGLKISVFDVSNPVNPVEKYSEIIGQGHSMSEINHDHNVLYEHPENNIYGFPATLFESKIVQQGDATFEDQKFVYEGAFLYNITPEKGIKLKDTITHQENMNIDYPDWASQVKRMVSVGNTLYTFSLNQMKVYDLSSEKVIKTVDLPELKERF</sequence>
<evidence type="ECO:0000313" key="6">
    <source>
        <dbReference type="Proteomes" id="UP001595989"/>
    </source>
</evidence>
<evidence type="ECO:0000259" key="4">
    <source>
        <dbReference type="Pfam" id="PF13205"/>
    </source>
</evidence>
<dbReference type="Pfam" id="PF09826">
    <property type="entry name" value="Beta_propel"/>
    <property type="match status" value="1"/>
</dbReference>
<comment type="caution">
    <text evidence="5">The sequence shown here is derived from an EMBL/GenBank/DDBJ whole genome shotgun (WGS) entry which is preliminary data.</text>
</comment>
<dbReference type="Proteomes" id="UP001595989">
    <property type="component" value="Unassembled WGS sequence"/>
</dbReference>
<dbReference type="InterPro" id="IPR019198">
    <property type="entry name" value="Beta_propeller_containing"/>
</dbReference>
<dbReference type="RefSeq" id="WP_390297006.1">
    <property type="nucleotide sequence ID" value="NZ_JBHSFU010000007.1"/>
</dbReference>
<evidence type="ECO:0000256" key="2">
    <source>
        <dbReference type="SAM" id="MobiDB-lite"/>
    </source>
</evidence>
<proteinExistence type="predicted"/>
<dbReference type="InterPro" id="IPR014755">
    <property type="entry name" value="Cu-Rt/internalin_Ig-like"/>
</dbReference>
<feature type="chain" id="PRO_5045377519" evidence="3">
    <location>
        <begin position="22"/>
        <end position="746"/>
    </location>
</feature>
<keyword evidence="1 3" id="KW-0732">Signal</keyword>
<keyword evidence="6" id="KW-1185">Reference proteome</keyword>
<dbReference type="InterPro" id="IPR032812">
    <property type="entry name" value="SbsA_Ig"/>
</dbReference>
<organism evidence="5 6">
    <name type="scientific">Virgibacillus kekensis</name>
    <dbReference type="NCBI Taxonomy" id="202261"/>
    <lineage>
        <taxon>Bacteria</taxon>
        <taxon>Bacillati</taxon>
        <taxon>Bacillota</taxon>
        <taxon>Bacilli</taxon>
        <taxon>Bacillales</taxon>
        <taxon>Bacillaceae</taxon>
        <taxon>Virgibacillus</taxon>
    </lineage>
</organism>
<feature type="compositionally biased region" description="Polar residues" evidence="2">
    <location>
        <begin position="174"/>
        <end position="189"/>
    </location>
</feature>